<accession>A0A7W6CKZ2</accession>
<protein>
    <recommendedName>
        <fullName evidence="3">NAD+ synthetase</fullName>
    </recommendedName>
</protein>
<gene>
    <name evidence="1" type="ORF">GGR38_002641</name>
</gene>
<dbReference type="AlphaFoldDB" id="A0A7W6CKZ2"/>
<sequence length="147" mass="15935">MLSSSGRLMLSTIAGALIGVIVATGLATAWDAAGHRDSDLHQRLHHAVPLDAQEQVTLDAKERAFAERRKAIEGDLQMANGRLADAIARTPSWSPQVEAATRDVEKAAADLQRATLVHVFEMRAGLKPEHRAAYDAVLIEALRRGPR</sequence>
<organism evidence="1 2">
    <name type="scientific">Novosphingobium sediminicola</name>
    <dbReference type="NCBI Taxonomy" id="563162"/>
    <lineage>
        <taxon>Bacteria</taxon>
        <taxon>Pseudomonadati</taxon>
        <taxon>Pseudomonadota</taxon>
        <taxon>Alphaproteobacteria</taxon>
        <taxon>Sphingomonadales</taxon>
        <taxon>Sphingomonadaceae</taxon>
        <taxon>Novosphingobium</taxon>
    </lineage>
</organism>
<name>A0A7W6CKZ2_9SPHN</name>
<evidence type="ECO:0000313" key="2">
    <source>
        <dbReference type="Proteomes" id="UP000548867"/>
    </source>
</evidence>
<dbReference type="InterPro" id="IPR025961">
    <property type="entry name" value="Metal_resist"/>
</dbReference>
<dbReference type="Gene3D" id="1.20.120.1490">
    <property type="match status" value="1"/>
</dbReference>
<evidence type="ECO:0000313" key="1">
    <source>
        <dbReference type="EMBL" id="MBB3955685.1"/>
    </source>
</evidence>
<proteinExistence type="predicted"/>
<dbReference type="EMBL" id="JACIDX010000009">
    <property type="protein sequence ID" value="MBB3955685.1"/>
    <property type="molecule type" value="Genomic_DNA"/>
</dbReference>
<dbReference type="Pfam" id="PF13801">
    <property type="entry name" value="Metal_resist"/>
    <property type="match status" value="1"/>
</dbReference>
<keyword evidence="2" id="KW-1185">Reference proteome</keyword>
<evidence type="ECO:0008006" key="3">
    <source>
        <dbReference type="Google" id="ProtNLM"/>
    </source>
</evidence>
<reference evidence="1 2" key="1">
    <citation type="submission" date="2020-08" db="EMBL/GenBank/DDBJ databases">
        <title>Genomic Encyclopedia of Type Strains, Phase IV (KMG-IV): sequencing the most valuable type-strain genomes for metagenomic binning, comparative biology and taxonomic classification.</title>
        <authorList>
            <person name="Goeker M."/>
        </authorList>
    </citation>
    <scope>NUCLEOTIDE SEQUENCE [LARGE SCALE GENOMIC DNA]</scope>
    <source>
        <strain evidence="1 2">DSM 27057</strain>
    </source>
</reference>
<dbReference type="Proteomes" id="UP000548867">
    <property type="component" value="Unassembled WGS sequence"/>
</dbReference>
<comment type="caution">
    <text evidence="1">The sequence shown here is derived from an EMBL/GenBank/DDBJ whole genome shotgun (WGS) entry which is preliminary data.</text>
</comment>
<dbReference type="RefSeq" id="WP_183626176.1">
    <property type="nucleotide sequence ID" value="NZ_JACIDX010000009.1"/>
</dbReference>